<evidence type="ECO:0000313" key="3">
    <source>
        <dbReference type="Proteomes" id="UP001201812"/>
    </source>
</evidence>
<accession>A0AAD4MIS4</accession>
<dbReference type="Proteomes" id="UP001201812">
    <property type="component" value="Unassembled WGS sequence"/>
</dbReference>
<evidence type="ECO:0000256" key="1">
    <source>
        <dbReference type="SAM" id="SignalP"/>
    </source>
</evidence>
<keyword evidence="1" id="KW-0732">Signal</keyword>
<dbReference type="EMBL" id="JAKKPZ010000387">
    <property type="protein sequence ID" value="KAI1695621.1"/>
    <property type="molecule type" value="Genomic_DNA"/>
</dbReference>
<sequence length="187" mass="21066">MLLATLALIVITCDFFRFCQNDIQADKNSTSGNKFRIILQSNKNNVSVIAPTYDGASFDVHAECFGGFDDALPVYLNFNGYECEMSFQWTDFSFLWRKDGSTTGYIYTNKSSTVRVEINRDRPTLRLVGTESNDPMSNAEETRIDVCLIDTGDGNRLKLNFQPADLGWHSGKCNVSLFFEVGYDIVT</sequence>
<organism evidence="2 3">
    <name type="scientific">Ditylenchus destructor</name>
    <dbReference type="NCBI Taxonomy" id="166010"/>
    <lineage>
        <taxon>Eukaryota</taxon>
        <taxon>Metazoa</taxon>
        <taxon>Ecdysozoa</taxon>
        <taxon>Nematoda</taxon>
        <taxon>Chromadorea</taxon>
        <taxon>Rhabditida</taxon>
        <taxon>Tylenchina</taxon>
        <taxon>Tylenchomorpha</taxon>
        <taxon>Sphaerularioidea</taxon>
        <taxon>Anguinidae</taxon>
        <taxon>Anguininae</taxon>
        <taxon>Ditylenchus</taxon>
    </lineage>
</organism>
<evidence type="ECO:0000313" key="2">
    <source>
        <dbReference type="EMBL" id="KAI1695621.1"/>
    </source>
</evidence>
<keyword evidence="3" id="KW-1185">Reference proteome</keyword>
<feature type="signal peptide" evidence="1">
    <location>
        <begin position="1"/>
        <end position="21"/>
    </location>
</feature>
<name>A0AAD4MIS4_9BILA</name>
<reference evidence="2" key="1">
    <citation type="submission" date="2022-01" db="EMBL/GenBank/DDBJ databases">
        <title>Genome Sequence Resource for Two Populations of Ditylenchus destructor, the Migratory Endoparasitic Phytonematode.</title>
        <authorList>
            <person name="Zhang H."/>
            <person name="Lin R."/>
            <person name="Xie B."/>
        </authorList>
    </citation>
    <scope>NUCLEOTIDE SEQUENCE</scope>
    <source>
        <strain evidence="2">BazhouSP</strain>
    </source>
</reference>
<proteinExistence type="predicted"/>
<gene>
    <name evidence="2" type="ORF">DdX_19489</name>
</gene>
<comment type="caution">
    <text evidence="2">The sequence shown here is derived from an EMBL/GenBank/DDBJ whole genome shotgun (WGS) entry which is preliminary data.</text>
</comment>
<protein>
    <submittedName>
        <fullName evidence="2">Uncharacterized protein</fullName>
    </submittedName>
</protein>
<dbReference type="AlphaFoldDB" id="A0AAD4MIS4"/>
<feature type="chain" id="PRO_5041938454" evidence="1">
    <location>
        <begin position="22"/>
        <end position="187"/>
    </location>
</feature>